<accession>A0A517PAI6</accession>
<dbReference type="KEGG" id="acaf:CA12_24860"/>
<reference evidence="2 3" key="1">
    <citation type="submission" date="2019-02" db="EMBL/GenBank/DDBJ databases">
        <title>Deep-cultivation of Planctomycetes and their phenomic and genomic characterization uncovers novel biology.</title>
        <authorList>
            <person name="Wiegand S."/>
            <person name="Jogler M."/>
            <person name="Boedeker C."/>
            <person name="Pinto D."/>
            <person name="Vollmers J."/>
            <person name="Rivas-Marin E."/>
            <person name="Kohn T."/>
            <person name="Peeters S.H."/>
            <person name="Heuer A."/>
            <person name="Rast P."/>
            <person name="Oberbeckmann S."/>
            <person name="Bunk B."/>
            <person name="Jeske O."/>
            <person name="Meyerdierks A."/>
            <person name="Storesund J.E."/>
            <person name="Kallscheuer N."/>
            <person name="Luecker S."/>
            <person name="Lage O.M."/>
            <person name="Pohl T."/>
            <person name="Merkel B.J."/>
            <person name="Hornburger P."/>
            <person name="Mueller R.-W."/>
            <person name="Bruemmer F."/>
            <person name="Labrenz M."/>
            <person name="Spormann A.M."/>
            <person name="Op den Camp H."/>
            <person name="Overmann J."/>
            <person name="Amann R."/>
            <person name="Jetten M.S.M."/>
            <person name="Mascher T."/>
            <person name="Medema M.H."/>
            <person name="Devos D.P."/>
            <person name="Kaster A.-K."/>
            <person name="Ovreas L."/>
            <person name="Rohde M."/>
            <person name="Galperin M.Y."/>
            <person name="Jogler C."/>
        </authorList>
    </citation>
    <scope>NUCLEOTIDE SEQUENCE [LARGE SCALE GENOMIC DNA]</scope>
    <source>
        <strain evidence="2 3">CA12</strain>
    </source>
</reference>
<evidence type="ECO:0000313" key="2">
    <source>
        <dbReference type="EMBL" id="QDT16384.1"/>
    </source>
</evidence>
<sequence length="705" mass="74690">MTLNAKTMPMSSPTLRLHTDQPDAPPAEGASPREEAPACDLLFIPSLPHPGHLVGSVLDPDGEPLHAGTLDPNDVDSVAAFLTDAERAAADNGLTFDARAGRREALRAGLELNAGAAPATTAAGPAPDAVLDALQLQVIAETAGGAALVYSKRTGKLSPLPNLGRLKKADLVQVAGPPATTLLEKPSSDRRPGQYLFGEAVQAIATAASEAPRQEAGNVWGQGVWRAGEELFVVNGDVVLCGDPDGSWAEYAGHRVGGKALARDRSAAWAPADLLDRLLSASDTDAADQLARLQTAVREWSWLRPGDADAAAGLIAAGYVPGTLSWRPLGEIVATSNSGKSVLVQRLLLPLWAGPSGRAVWINPSTEAGLRQHIDNTAMAYVADEWDSWGKHGERVQQFLRSAGRGGVTLRGTPGGKPLSTRCDSMVLRVGVHGLRGAPQDENRRMVINMAAPPVHRLPDLPPESELHELRAGLIVSAVRLARPADALIQSLNGVTVEGVHTRVAESFSVAAAFLTVFKHGAGASRDQAEARLLGLLEGRAGELDTVTNEESILHAMMSAPVRLSGSLKELPGSDRDSRPTEYPLGRLLGAEAGVKFFTGVARVDLRHREVRRELAARGFRVFHDQAEQGEPRIFVVGKVVCEKVLKGTRHEHADLNQILRRVDGAEASKQRLGPGLPSLNGVIVPLEAFDIAVVEMEGREGDAS</sequence>
<name>A0A517PAI6_9PLAN</name>
<evidence type="ECO:0000313" key="3">
    <source>
        <dbReference type="Proteomes" id="UP000318741"/>
    </source>
</evidence>
<feature type="compositionally biased region" description="Polar residues" evidence="1">
    <location>
        <begin position="1"/>
        <end position="14"/>
    </location>
</feature>
<organism evidence="2 3">
    <name type="scientific">Alienimonas californiensis</name>
    <dbReference type="NCBI Taxonomy" id="2527989"/>
    <lineage>
        <taxon>Bacteria</taxon>
        <taxon>Pseudomonadati</taxon>
        <taxon>Planctomycetota</taxon>
        <taxon>Planctomycetia</taxon>
        <taxon>Planctomycetales</taxon>
        <taxon>Planctomycetaceae</taxon>
        <taxon>Alienimonas</taxon>
    </lineage>
</organism>
<protein>
    <submittedName>
        <fullName evidence="2">Uncharacterized protein</fullName>
    </submittedName>
</protein>
<proteinExistence type="predicted"/>
<dbReference type="EMBL" id="CP036265">
    <property type="protein sequence ID" value="QDT16384.1"/>
    <property type="molecule type" value="Genomic_DNA"/>
</dbReference>
<keyword evidence="3" id="KW-1185">Reference proteome</keyword>
<evidence type="ECO:0000256" key="1">
    <source>
        <dbReference type="SAM" id="MobiDB-lite"/>
    </source>
</evidence>
<gene>
    <name evidence="2" type="ORF">CA12_24860</name>
</gene>
<dbReference type="Proteomes" id="UP000318741">
    <property type="component" value="Chromosome"/>
</dbReference>
<dbReference type="AlphaFoldDB" id="A0A517PAI6"/>
<feature type="region of interest" description="Disordered" evidence="1">
    <location>
        <begin position="1"/>
        <end position="34"/>
    </location>
</feature>